<gene>
    <name evidence="3" type="ORF">LSAT_V11C700378950</name>
</gene>
<sequence>MENLPESLYVDPEGGSSSNSAPKNTARRQPQPQQFSASDRAEIQQLINLLNHPHTRAEAITQLNRVYTRHKLFVQNLFSPQSTVLIASKLVMRVFRSLYKSSATPHRSCDIRSHSNDEKRKTLLFSNGKGGRELGLLLWNSRDTIFSLLEELLGVYKLLSPPKLGMGEATRVCNALALLQCIATHPDTRLELLKAHIPVYIYPFLNTTEKQLVHYDYLRVNSLGVIGALLKEQCPKTDEIVHYLLQSEMVPLCLRCMDVGSDLTKSVAAFVIGKILGEPEGKTYCGTFAERFFSVSRALSKMVDEFSGKPSPALLKNTLICYLRLSEISRCCNVLKKRYPERLRNPVYLNHVCDGNTRALAEQVLQNIMGRQQVEAVPVEALVSATRSMQT</sequence>
<dbReference type="Pfam" id="PF04078">
    <property type="entry name" value="Rcd1"/>
    <property type="match status" value="1"/>
</dbReference>
<dbReference type="PANTHER" id="PTHR12262">
    <property type="entry name" value="CCR4-NOT TRANSCRIPTION COMPLEX SUBUNIT 9"/>
    <property type="match status" value="1"/>
</dbReference>
<evidence type="ECO:0000256" key="1">
    <source>
        <dbReference type="ARBA" id="ARBA00006385"/>
    </source>
</evidence>
<reference evidence="3 4" key="1">
    <citation type="journal article" date="2017" name="Nat. Commun.">
        <title>Genome assembly with in vitro proximity ligation data and whole-genome triplication in lettuce.</title>
        <authorList>
            <person name="Reyes-Chin-Wo S."/>
            <person name="Wang Z."/>
            <person name="Yang X."/>
            <person name="Kozik A."/>
            <person name="Arikit S."/>
            <person name="Song C."/>
            <person name="Xia L."/>
            <person name="Froenicke L."/>
            <person name="Lavelle D.O."/>
            <person name="Truco M.J."/>
            <person name="Xia R."/>
            <person name="Zhu S."/>
            <person name="Xu C."/>
            <person name="Xu H."/>
            <person name="Xu X."/>
            <person name="Cox K."/>
            <person name="Korf I."/>
            <person name="Meyers B.C."/>
            <person name="Michelmore R.W."/>
        </authorList>
    </citation>
    <scope>NUCLEOTIDE SEQUENCE [LARGE SCALE GENOMIC DNA]</scope>
    <source>
        <strain evidence="4">cv. Salinas</strain>
        <tissue evidence="3">Seedlings</tissue>
    </source>
</reference>
<dbReference type="AlphaFoldDB" id="A0A9R1V0V4"/>
<proteinExistence type="inferred from homology"/>
<dbReference type="GO" id="GO:0000932">
    <property type="term" value="C:P-body"/>
    <property type="evidence" value="ECO:0000318"/>
    <property type="project" value="GO_Central"/>
</dbReference>
<comment type="similarity">
    <text evidence="1">Belongs to the CNOT9 family.</text>
</comment>
<keyword evidence="4" id="KW-1185">Reference proteome</keyword>
<dbReference type="InterPro" id="IPR011989">
    <property type="entry name" value="ARM-like"/>
</dbReference>
<dbReference type="InterPro" id="IPR016024">
    <property type="entry name" value="ARM-type_fold"/>
</dbReference>
<dbReference type="SUPFAM" id="SSF48371">
    <property type="entry name" value="ARM repeat"/>
    <property type="match status" value="1"/>
</dbReference>
<dbReference type="GO" id="GO:0017148">
    <property type="term" value="P:negative regulation of translation"/>
    <property type="evidence" value="ECO:0000318"/>
    <property type="project" value="GO_Central"/>
</dbReference>
<dbReference type="InterPro" id="IPR007216">
    <property type="entry name" value="CNOT9"/>
</dbReference>
<dbReference type="EMBL" id="NBSK02000007">
    <property type="protein sequence ID" value="KAJ0196226.1"/>
    <property type="molecule type" value="Genomic_DNA"/>
</dbReference>
<feature type="compositionally biased region" description="Polar residues" evidence="2">
    <location>
        <begin position="15"/>
        <end position="37"/>
    </location>
</feature>
<dbReference type="Gene3D" id="1.25.10.10">
    <property type="entry name" value="Leucine-rich Repeat Variant"/>
    <property type="match status" value="1"/>
</dbReference>
<comment type="caution">
    <text evidence="3">The sequence shown here is derived from an EMBL/GenBank/DDBJ whole genome shotgun (WGS) entry which is preliminary data.</text>
</comment>
<evidence type="ECO:0000256" key="2">
    <source>
        <dbReference type="SAM" id="MobiDB-lite"/>
    </source>
</evidence>
<evidence type="ECO:0008006" key="5">
    <source>
        <dbReference type="Google" id="ProtNLM"/>
    </source>
</evidence>
<name>A0A9R1V0V4_LACSA</name>
<accession>A0A9R1V0V4</accession>
<protein>
    <recommendedName>
        <fullName evidence="5">Cell differentiation protein rcd1</fullName>
    </recommendedName>
</protein>
<evidence type="ECO:0000313" key="4">
    <source>
        <dbReference type="Proteomes" id="UP000235145"/>
    </source>
</evidence>
<organism evidence="3 4">
    <name type="scientific">Lactuca sativa</name>
    <name type="common">Garden lettuce</name>
    <dbReference type="NCBI Taxonomy" id="4236"/>
    <lineage>
        <taxon>Eukaryota</taxon>
        <taxon>Viridiplantae</taxon>
        <taxon>Streptophyta</taxon>
        <taxon>Embryophyta</taxon>
        <taxon>Tracheophyta</taxon>
        <taxon>Spermatophyta</taxon>
        <taxon>Magnoliopsida</taxon>
        <taxon>eudicotyledons</taxon>
        <taxon>Gunneridae</taxon>
        <taxon>Pentapetalae</taxon>
        <taxon>asterids</taxon>
        <taxon>campanulids</taxon>
        <taxon>Asterales</taxon>
        <taxon>Asteraceae</taxon>
        <taxon>Cichorioideae</taxon>
        <taxon>Cichorieae</taxon>
        <taxon>Lactucinae</taxon>
        <taxon>Lactuca</taxon>
    </lineage>
</organism>
<dbReference type="Proteomes" id="UP000235145">
    <property type="component" value="Unassembled WGS sequence"/>
</dbReference>
<dbReference type="GO" id="GO:0006402">
    <property type="term" value="P:mRNA catabolic process"/>
    <property type="evidence" value="ECO:0007669"/>
    <property type="project" value="InterPro"/>
</dbReference>
<dbReference type="GO" id="GO:0030015">
    <property type="term" value="C:CCR4-NOT core complex"/>
    <property type="evidence" value="ECO:0000318"/>
    <property type="project" value="GO_Central"/>
</dbReference>
<feature type="region of interest" description="Disordered" evidence="2">
    <location>
        <begin position="1"/>
        <end position="38"/>
    </location>
</feature>
<evidence type="ECO:0000313" key="3">
    <source>
        <dbReference type="EMBL" id="KAJ0196226.1"/>
    </source>
</evidence>